<name>A0A5B8IRU3_9ACTN</name>
<dbReference type="SUPFAM" id="SSF48239">
    <property type="entry name" value="Terpenoid cyclases/Protein prenyltransferases"/>
    <property type="match status" value="1"/>
</dbReference>
<dbReference type="GO" id="GO:0000287">
    <property type="term" value="F:magnesium ion binding"/>
    <property type="evidence" value="ECO:0007669"/>
    <property type="project" value="TreeGrafter"/>
</dbReference>
<evidence type="ECO:0000259" key="2">
    <source>
        <dbReference type="Pfam" id="PF13243"/>
    </source>
</evidence>
<dbReference type="InterPro" id="IPR050148">
    <property type="entry name" value="Terpene_synthase-like"/>
</dbReference>
<dbReference type="Proteomes" id="UP000320580">
    <property type="component" value="Chromosome"/>
</dbReference>
<dbReference type="GO" id="GO:0016102">
    <property type="term" value="P:diterpenoid biosynthetic process"/>
    <property type="evidence" value="ECO:0007669"/>
    <property type="project" value="TreeGrafter"/>
</dbReference>
<reference evidence="3 4" key="1">
    <citation type="submission" date="2019-07" db="EMBL/GenBank/DDBJ databases">
        <authorList>
            <person name="Zhu P."/>
        </authorList>
    </citation>
    <scope>NUCLEOTIDE SEQUENCE [LARGE SCALE GENOMIC DNA]</scope>
    <source>
        <strain evidence="3 4">SSL-25</strain>
    </source>
</reference>
<dbReference type="Pfam" id="PF13243">
    <property type="entry name" value="SQHop_cyclase_C"/>
    <property type="match status" value="1"/>
</dbReference>
<protein>
    <recommendedName>
        <fullName evidence="2">Squalene cyclase C-terminal domain-containing protein</fullName>
    </recommendedName>
</protein>
<dbReference type="PANTHER" id="PTHR31739">
    <property type="entry name" value="ENT-COPALYL DIPHOSPHATE SYNTHASE, CHLOROPLASTIC"/>
    <property type="match status" value="1"/>
</dbReference>
<dbReference type="InterPro" id="IPR032696">
    <property type="entry name" value="SQ_cyclase_C"/>
</dbReference>
<dbReference type="AlphaFoldDB" id="A0A5B8IRU3"/>
<feature type="domain" description="Squalene cyclase C-terminal" evidence="2">
    <location>
        <begin position="329"/>
        <end position="426"/>
    </location>
</feature>
<proteinExistence type="predicted"/>
<dbReference type="GO" id="GO:0010333">
    <property type="term" value="F:terpene synthase activity"/>
    <property type="evidence" value="ECO:0007669"/>
    <property type="project" value="InterPro"/>
</dbReference>
<dbReference type="KEGG" id="sqz:FQU76_31975"/>
<accession>A0A5B8IRU3</accession>
<keyword evidence="1" id="KW-0479">Metal-binding</keyword>
<dbReference type="OrthoDB" id="9758578at2"/>
<dbReference type="RefSeq" id="WP_146483764.1">
    <property type="nucleotide sequence ID" value="NZ_CP042266.1"/>
</dbReference>
<dbReference type="Gene3D" id="1.50.10.20">
    <property type="match status" value="1"/>
</dbReference>
<evidence type="ECO:0000313" key="3">
    <source>
        <dbReference type="EMBL" id="QDY80369.1"/>
    </source>
</evidence>
<evidence type="ECO:0000313" key="4">
    <source>
        <dbReference type="Proteomes" id="UP000320580"/>
    </source>
</evidence>
<gene>
    <name evidence="3" type="ORF">FQU76_31975</name>
</gene>
<dbReference type="EMBL" id="CP042266">
    <property type="protein sequence ID" value="QDY80369.1"/>
    <property type="molecule type" value="Genomic_DNA"/>
</dbReference>
<keyword evidence="4" id="KW-1185">Reference proteome</keyword>
<dbReference type="InterPro" id="IPR008930">
    <property type="entry name" value="Terpenoid_cyclase/PrenylTrfase"/>
</dbReference>
<evidence type="ECO:0000256" key="1">
    <source>
        <dbReference type="ARBA" id="ARBA00022723"/>
    </source>
</evidence>
<dbReference type="Gene3D" id="1.50.10.160">
    <property type="match status" value="1"/>
</dbReference>
<dbReference type="PANTHER" id="PTHR31739:SF25">
    <property type="entry name" value="(E,E)-GERANYLLINALOOL SYNTHASE"/>
    <property type="match status" value="1"/>
</dbReference>
<organism evidence="3 4">
    <name type="scientific">Streptomyces qinzhouensis</name>
    <dbReference type="NCBI Taxonomy" id="2599401"/>
    <lineage>
        <taxon>Bacteria</taxon>
        <taxon>Bacillati</taxon>
        <taxon>Actinomycetota</taxon>
        <taxon>Actinomycetes</taxon>
        <taxon>Kitasatosporales</taxon>
        <taxon>Streptomycetaceae</taxon>
        <taxon>Streptomyces</taxon>
    </lineage>
</organism>
<sequence length="492" mass="53448">MIPPPDLTQRAAHLLTTLDSNPTSSNTYNTAFIAGLRDAAGTPWFPQALDWLRRHQHADGSWGGTLPVPVDRLVSTLAAVAALGQCGEPWAKSAVQAGVDYLWGHSEDWRTSPHQTSAFELAVPYLLDQGRRAGLNLPAERFTDIEQLRTAKLGRLPAVLPSDAPSPLLYSAELVSPQLLARQAERFQAEDGSIGCSPAATAALCRHGDNAAAESFLRRLAAQSPDGGFPELAPIEIFILGWALYPIVRAGLRPAGIEQHLATLRAILDADGLVTMSATFPLPDADDTAMAMTILHRAGTDVTPYLPHLLTFERDSYFTCYEFERDGSVAVNARIAEALGPEPQRYAPQIEKAAGYIADHRIDGAYWYDKWHTSPYYATAHVAFGLASTAPKLLEATARWLRETQHPNGSWGAAQGQPEETAYAVLALDALVQAGLTTDTSPLPRAFAYLCHHLDDNDTQYAEMWNGRGLFTAPHLTRSAIISALHLATAYL</sequence>